<gene>
    <name evidence="6" type="ORF">CUNI_LOCUS9598</name>
</gene>
<feature type="transmembrane region" description="Helical" evidence="5">
    <location>
        <begin position="350"/>
        <end position="369"/>
    </location>
</feature>
<keyword evidence="3 5" id="KW-1133">Transmembrane helix</keyword>
<feature type="transmembrane region" description="Helical" evidence="5">
    <location>
        <begin position="189"/>
        <end position="207"/>
    </location>
</feature>
<accession>A0A8S3Z8I3</accession>
<dbReference type="InterPro" id="IPR036259">
    <property type="entry name" value="MFS_trans_sf"/>
</dbReference>
<feature type="transmembrane region" description="Helical" evidence="5">
    <location>
        <begin position="91"/>
        <end position="111"/>
    </location>
</feature>
<dbReference type="AlphaFoldDB" id="A0A8S3Z8I3"/>
<dbReference type="GO" id="GO:0016020">
    <property type="term" value="C:membrane"/>
    <property type="evidence" value="ECO:0007669"/>
    <property type="project" value="UniProtKB-SubCell"/>
</dbReference>
<dbReference type="SUPFAM" id="SSF103473">
    <property type="entry name" value="MFS general substrate transporter"/>
    <property type="match status" value="1"/>
</dbReference>
<proteinExistence type="predicted"/>
<evidence type="ECO:0000313" key="6">
    <source>
        <dbReference type="EMBL" id="CAG5124040.1"/>
    </source>
</evidence>
<comment type="caution">
    <text evidence="6">The sequence shown here is derived from an EMBL/GenBank/DDBJ whole genome shotgun (WGS) entry which is preliminary data.</text>
</comment>
<feature type="transmembrane region" description="Helical" evidence="5">
    <location>
        <begin position="123"/>
        <end position="142"/>
    </location>
</feature>
<evidence type="ECO:0008006" key="8">
    <source>
        <dbReference type="Google" id="ProtNLM"/>
    </source>
</evidence>
<keyword evidence="4 5" id="KW-0472">Membrane</keyword>
<name>A0A8S3Z8I3_9EUPU</name>
<dbReference type="PANTHER" id="PTHR23507:SF1">
    <property type="entry name" value="FI18259P1-RELATED"/>
    <property type="match status" value="1"/>
</dbReference>
<dbReference type="EMBL" id="CAJHNH020001680">
    <property type="protein sequence ID" value="CAG5124040.1"/>
    <property type="molecule type" value="Genomic_DNA"/>
</dbReference>
<dbReference type="GO" id="GO:0022857">
    <property type="term" value="F:transmembrane transporter activity"/>
    <property type="evidence" value="ECO:0007669"/>
    <property type="project" value="InterPro"/>
</dbReference>
<comment type="subcellular location">
    <subcellularLocation>
        <location evidence="1">Membrane</location>
        <topology evidence="1">Multi-pass membrane protein</topology>
    </subcellularLocation>
</comment>
<feature type="transmembrane region" description="Helical" evidence="5">
    <location>
        <begin position="148"/>
        <end position="169"/>
    </location>
</feature>
<evidence type="ECO:0000256" key="4">
    <source>
        <dbReference type="ARBA" id="ARBA00023136"/>
    </source>
</evidence>
<feature type="transmembrane region" description="Helical" evidence="5">
    <location>
        <begin position="438"/>
        <end position="462"/>
    </location>
</feature>
<dbReference type="InterPro" id="IPR011701">
    <property type="entry name" value="MFS"/>
</dbReference>
<dbReference type="Proteomes" id="UP000678393">
    <property type="component" value="Unassembled WGS sequence"/>
</dbReference>
<dbReference type="OrthoDB" id="3026777at2759"/>
<feature type="transmembrane region" description="Helical" evidence="5">
    <location>
        <begin position="409"/>
        <end position="432"/>
    </location>
</feature>
<sequence length="523" mass="56801">MLGQFCVLAGCLAEVVFFLYKTGEAMLDAAVRPFVMHAVCHELTRDLVIVAHEWTPRMAMFQNGTLDPCEHLNELPTLEGAVQSRSATFLMIYRILVNVPAIILSLFCGAWSDQTGRKLPMMVPSVGSILAVLLYMAGVLVTEHTLTIIMVGALMQGLMGKSSVITMAVNSYISDITDTADRTRKLGKLLAMNFFGLFVGSLLAGAIQDMFNLQVLLVVVAVFHAVSVVMVALCVEETVHMKTPLDDDYDGEAKIALFSFEGLSESVKTLVKAREGGKRTLVLSAFLAMFLNQTCKVGEQDITVLFVQRSPLSWPPSWYGYLLSVDYAVMGLCLLLLLPVLSTFLHISDIAIILLGLTCKLVRTVWAGFCTETWMVYASVVVGAMAGVITSALRSILSKSVSDHELGKIFALAASAETAAKLLGSVAFINIYSATVTIWPGLAYISAAGVYLLLAALMIWLYKQGQEPPQSIDEDQTDFITLEKAKMPDLPIVLEPEAEVGEKEVVSLLPLSPSFVIVPANIP</sequence>
<dbReference type="PANTHER" id="PTHR23507">
    <property type="entry name" value="ZGC:174356"/>
    <property type="match status" value="1"/>
</dbReference>
<organism evidence="6 7">
    <name type="scientific">Candidula unifasciata</name>
    <dbReference type="NCBI Taxonomy" id="100452"/>
    <lineage>
        <taxon>Eukaryota</taxon>
        <taxon>Metazoa</taxon>
        <taxon>Spiralia</taxon>
        <taxon>Lophotrochozoa</taxon>
        <taxon>Mollusca</taxon>
        <taxon>Gastropoda</taxon>
        <taxon>Heterobranchia</taxon>
        <taxon>Euthyneura</taxon>
        <taxon>Panpulmonata</taxon>
        <taxon>Eupulmonata</taxon>
        <taxon>Stylommatophora</taxon>
        <taxon>Helicina</taxon>
        <taxon>Helicoidea</taxon>
        <taxon>Geomitridae</taxon>
        <taxon>Candidula</taxon>
    </lineage>
</organism>
<protein>
    <recommendedName>
        <fullName evidence="8">Solute carrier family 46 member 3</fullName>
    </recommendedName>
</protein>
<evidence type="ECO:0000313" key="7">
    <source>
        <dbReference type="Proteomes" id="UP000678393"/>
    </source>
</evidence>
<feature type="transmembrane region" description="Helical" evidence="5">
    <location>
        <begin position="318"/>
        <end position="338"/>
    </location>
</feature>
<keyword evidence="7" id="KW-1185">Reference proteome</keyword>
<feature type="transmembrane region" description="Helical" evidence="5">
    <location>
        <begin position="375"/>
        <end position="397"/>
    </location>
</feature>
<dbReference type="Pfam" id="PF07690">
    <property type="entry name" value="MFS_1"/>
    <property type="match status" value="1"/>
</dbReference>
<feature type="transmembrane region" description="Helical" evidence="5">
    <location>
        <begin position="213"/>
        <end position="235"/>
    </location>
</feature>
<evidence type="ECO:0000256" key="3">
    <source>
        <dbReference type="ARBA" id="ARBA00022989"/>
    </source>
</evidence>
<reference evidence="6" key="1">
    <citation type="submission" date="2021-04" db="EMBL/GenBank/DDBJ databases">
        <authorList>
            <consortium name="Molecular Ecology Group"/>
        </authorList>
    </citation>
    <scope>NUCLEOTIDE SEQUENCE</scope>
</reference>
<dbReference type="Gene3D" id="1.20.1250.20">
    <property type="entry name" value="MFS general substrate transporter like domains"/>
    <property type="match status" value="1"/>
</dbReference>
<evidence type="ECO:0000256" key="2">
    <source>
        <dbReference type="ARBA" id="ARBA00022692"/>
    </source>
</evidence>
<evidence type="ECO:0000256" key="1">
    <source>
        <dbReference type="ARBA" id="ARBA00004141"/>
    </source>
</evidence>
<evidence type="ECO:0000256" key="5">
    <source>
        <dbReference type="SAM" id="Phobius"/>
    </source>
</evidence>
<keyword evidence="2 5" id="KW-0812">Transmembrane</keyword>